<accession>A0ABW2HUT1</accession>
<keyword evidence="2" id="KW-1185">Reference proteome</keyword>
<protein>
    <submittedName>
        <fullName evidence="1">Uncharacterized protein</fullName>
    </submittedName>
</protein>
<evidence type="ECO:0000313" key="2">
    <source>
        <dbReference type="Proteomes" id="UP001596548"/>
    </source>
</evidence>
<proteinExistence type="predicted"/>
<comment type="caution">
    <text evidence="1">The sequence shown here is derived from an EMBL/GenBank/DDBJ whole genome shotgun (WGS) entry which is preliminary data.</text>
</comment>
<gene>
    <name evidence="1" type="ORF">ACFQS1_19635</name>
</gene>
<dbReference type="RefSeq" id="WP_378970222.1">
    <property type="nucleotide sequence ID" value="NZ_JBHTBJ010000013.1"/>
</dbReference>
<sequence length="52" mass="6044">MNKVTKATVKIEDSKGTREYEKTFRNPKTMQAYRIDLRSRVETGATITITQH</sequence>
<reference evidence="2" key="1">
    <citation type="journal article" date="2019" name="Int. J. Syst. Evol. Microbiol.">
        <title>The Global Catalogue of Microorganisms (GCM) 10K type strain sequencing project: providing services to taxonomists for standard genome sequencing and annotation.</title>
        <authorList>
            <consortium name="The Broad Institute Genomics Platform"/>
            <consortium name="The Broad Institute Genome Sequencing Center for Infectious Disease"/>
            <person name="Wu L."/>
            <person name="Ma J."/>
        </authorList>
    </citation>
    <scope>NUCLEOTIDE SEQUENCE [LARGE SCALE GENOMIC DNA]</scope>
    <source>
        <strain evidence="2">XZYJT-10</strain>
    </source>
</reference>
<evidence type="ECO:0000313" key="1">
    <source>
        <dbReference type="EMBL" id="MFC7276210.1"/>
    </source>
</evidence>
<dbReference type="EMBL" id="JBHTBJ010000013">
    <property type="protein sequence ID" value="MFC7276210.1"/>
    <property type="molecule type" value="Genomic_DNA"/>
</dbReference>
<name>A0ABW2HUT1_9ACTN</name>
<organism evidence="1 2">
    <name type="scientific">Paractinoplanes rhizophilus</name>
    <dbReference type="NCBI Taxonomy" id="1416877"/>
    <lineage>
        <taxon>Bacteria</taxon>
        <taxon>Bacillati</taxon>
        <taxon>Actinomycetota</taxon>
        <taxon>Actinomycetes</taxon>
        <taxon>Micromonosporales</taxon>
        <taxon>Micromonosporaceae</taxon>
        <taxon>Paractinoplanes</taxon>
    </lineage>
</organism>
<dbReference type="Proteomes" id="UP001596548">
    <property type="component" value="Unassembled WGS sequence"/>
</dbReference>